<gene>
    <name evidence="1" type="ORF">C0601_05630</name>
</gene>
<comment type="caution">
    <text evidence="1">The sequence shown here is derived from an EMBL/GenBank/DDBJ whole genome shotgun (WGS) entry which is preliminary data.</text>
</comment>
<sequence>MPGELDEFNEISIYNKLDFSDNVYVFKDISYIYTLPGHDDVMFSVSKDPLSFNPGIKVVFKENDYEYGFYSSTGKFSETNNAVFTPSLSICEGEEHVMPGYTFVHLLTDGNTKAEFIRDNSINKNDIKIIVTKLRKRDLENTIREHSGKYSILNIELIGKIDSIDVLSEVYKVYERNKEDFLLLKIIDNTILSEEYIRSLPTHLEPAIFVNMVNEMMKSNPEKKELYKNILKRGIYYYNT</sequence>
<dbReference type="Proteomes" id="UP000234857">
    <property type="component" value="Unassembled WGS sequence"/>
</dbReference>
<dbReference type="AlphaFoldDB" id="A0A2N5ZHH1"/>
<protein>
    <submittedName>
        <fullName evidence="1">Uncharacterized protein</fullName>
    </submittedName>
</protein>
<reference evidence="1 2" key="1">
    <citation type="submission" date="2017-11" db="EMBL/GenBank/DDBJ databases">
        <title>Genome-resolved metagenomics identifies genetic mobility, metabolic interactions, and unexpected diversity in perchlorate-reducing communities.</title>
        <authorList>
            <person name="Barnum T.P."/>
            <person name="Figueroa I.A."/>
            <person name="Carlstrom C.I."/>
            <person name="Lucas L.N."/>
            <person name="Engelbrektson A.L."/>
            <person name="Coates J.D."/>
        </authorList>
    </citation>
    <scope>NUCLEOTIDE SEQUENCE [LARGE SCALE GENOMIC DNA]</scope>
    <source>
        <strain evidence="1">BM706</strain>
    </source>
</reference>
<evidence type="ECO:0000313" key="2">
    <source>
        <dbReference type="Proteomes" id="UP000234857"/>
    </source>
</evidence>
<name>A0A2N5ZHH1_MUIH1</name>
<proteinExistence type="predicted"/>
<organism evidence="1 2">
    <name type="scientific">Muiribacterium halophilum</name>
    <dbReference type="NCBI Taxonomy" id="2053465"/>
    <lineage>
        <taxon>Bacteria</taxon>
        <taxon>Candidatus Muiribacteriota</taxon>
        <taxon>Candidatus Muiribacteriia</taxon>
        <taxon>Candidatus Muiribacteriales</taxon>
        <taxon>Candidatus Muiribacteriaceae</taxon>
        <taxon>Candidatus Muiribacterium</taxon>
    </lineage>
</organism>
<accession>A0A2N5ZHH1</accession>
<evidence type="ECO:0000313" key="1">
    <source>
        <dbReference type="EMBL" id="PLX18074.1"/>
    </source>
</evidence>
<dbReference type="EMBL" id="PKTG01000072">
    <property type="protein sequence ID" value="PLX18074.1"/>
    <property type="molecule type" value="Genomic_DNA"/>
</dbReference>